<organism evidence="2 3">
    <name type="scientific">Nephila pilipes</name>
    <name type="common">Giant wood spider</name>
    <name type="synonym">Nephila maculata</name>
    <dbReference type="NCBI Taxonomy" id="299642"/>
    <lineage>
        <taxon>Eukaryota</taxon>
        <taxon>Metazoa</taxon>
        <taxon>Ecdysozoa</taxon>
        <taxon>Arthropoda</taxon>
        <taxon>Chelicerata</taxon>
        <taxon>Arachnida</taxon>
        <taxon>Araneae</taxon>
        <taxon>Araneomorphae</taxon>
        <taxon>Entelegynae</taxon>
        <taxon>Araneoidea</taxon>
        <taxon>Nephilidae</taxon>
        <taxon>Nephila</taxon>
    </lineage>
</organism>
<sequence length="180" mass="20285">MRKKAFRFGKELHPYSFIAHYLKEKKAVKRVNSQLCGQYTPVQIRHLTVTYSKGQFSYSPKSNKSIILNPKSSLTNRQEVGTKWGLNSSTTPTFSGKCTPSGNGNPPKMTKAEGSAKREVQNRTIFRRVLRGWSAEALLDPSLPSPTPYCEEGLGDIHPHLARTNDLSRPAAHLKYIWKI</sequence>
<comment type="caution">
    <text evidence="2">The sequence shown here is derived from an EMBL/GenBank/DDBJ whole genome shotgun (WGS) entry which is preliminary data.</text>
</comment>
<gene>
    <name evidence="2" type="ORF">NPIL_294581</name>
</gene>
<keyword evidence="3" id="KW-1185">Reference proteome</keyword>
<name>A0A8X6QN02_NEPPI</name>
<accession>A0A8X6QN02</accession>
<reference evidence="2" key="1">
    <citation type="submission" date="2020-08" db="EMBL/GenBank/DDBJ databases">
        <title>Multicomponent nature underlies the extraordinary mechanical properties of spider dragline silk.</title>
        <authorList>
            <person name="Kono N."/>
            <person name="Nakamura H."/>
            <person name="Mori M."/>
            <person name="Yoshida Y."/>
            <person name="Ohtoshi R."/>
            <person name="Malay A.D."/>
            <person name="Moran D.A.P."/>
            <person name="Tomita M."/>
            <person name="Numata K."/>
            <person name="Arakawa K."/>
        </authorList>
    </citation>
    <scope>NUCLEOTIDE SEQUENCE</scope>
</reference>
<evidence type="ECO:0000313" key="2">
    <source>
        <dbReference type="EMBL" id="GFU30670.1"/>
    </source>
</evidence>
<feature type="compositionally biased region" description="Polar residues" evidence="1">
    <location>
        <begin position="91"/>
        <end position="104"/>
    </location>
</feature>
<proteinExistence type="predicted"/>
<dbReference type="Proteomes" id="UP000887013">
    <property type="component" value="Unassembled WGS sequence"/>
</dbReference>
<dbReference type="OrthoDB" id="10321438at2759"/>
<evidence type="ECO:0000256" key="1">
    <source>
        <dbReference type="SAM" id="MobiDB-lite"/>
    </source>
</evidence>
<dbReference type="EMBL" id="BMAW01129511">
    <property type="protein sequence ID" value="GFU30670.1"/>
    <property type="molecule type" value="Genomic_DNA"/>
</dbReference>
<protein>
    <submittedName>
        <fullName evidence="2">Uncharacterized protein</fullName>
    </submittedName>
</protein>
<evidence type="ECO:0000313" key="3">
    <source>
        <dbReference type="Proteomes" id="UP000887013"/>
    </source>
</evidence>
<feature type="region of interest" description="Disordered" evidence="1">
    <location>
        <begin position="91"/>
        <end position="118"/>
    </location>
</feature>
<dbReference type="AlphaFoldDB" id="A0A8X6QN02"/>